<dbReference type="Pfam" id="PF07729">
    <property type="entry name" value="FCD"/>
    <property type="match status" value="1"/>
</dbReference>
<dbReference type="InterPro" id="IPR008920">
    <property type="entry name" value="TF_FadR/GntR_C"/>
</dbReference>
<organism evidence="5 6">
    <name type="scientific">Rhizobium acidisoli</name>
    <dbReference type="NCBI Taxonomy" id="1538158"/>
    <lineage>
        <taxon>Bacteria</taxon>
        <taxon>Pseudomonadati</taxon>
        <taxon>Pseudomonadota</taxon>
        <taxon>Alphaproteobacteria</taxon>
        <taxon>Hyphomicrobiales</taxon>
        <taxon>Rhizobiaceae</taxon>
        <taxon>Rhizobium/Agrobacterium group</taxon>
        <taxon>Rhizobium</taxon>
    </lineage>
</organism>
<dbReference type="Gene3D" id="1.20.120.530">
    <property type="entry name" value="GntR ligand-binding domain-like"/>
    <property type="match status" value="1"/>
</dbReference>
<dbReference type="SUPFAM" id="SSF46785">
    <property type="entry name" value="Winged helix' DNA-binding domain"/>
    <property type="match status" value="1"/>
</dbReference>
<dbReference type="PANTHER" id="PTHR43537">
    <property type="entry name" value="TRANSCRIPTIONAL REGULATOR, GNTR FAMILY"/>
    <property type="match status" value="1"/>
</dbReference>
<dbReference type="Gene3D" id="1.10.10.10">
    <property type="entry name" value="Winged helix-like DNA-binding domain superfamily/Winged helix DNA-binding domain"/>
    <property type="match status" value="1"/>
</dbReference>
<dbReference type="EMBL" id="CP035000">
    <property type="protein sequence ID" value="QAS81325.1"/>
    <property type="molecule type" value="Genomic_DNA"/>
</dbReference>
<dbReference type="InterPro" id="IPR000524">
    <property type="entry name" value="Tscrpt_reg_HTH_GntR"/>
</dbReference>
<dbReference type="AlphaFoldDB" id="A0AAE5WRV2"/>
<dbReference type="Proteomes" id="UP000220927">
    <property type="component" value="Plasmid pRapFH23b"/>
</dbReference>
<dbReference type="InterPro" id="IPR011711">
    <property type="entry name" value="GntR_C"/>
</dbReference>
<dbReference type="CDD" id="cd07377">
    <property type="entry name" value="WHTH_GntR"/>
    <property type="match status" value="1"/>
</dbReference>
<dbReference type="InterPro" id="IPR036388">
    <property type="entry name" value="WH-like_DNA-bd_sf"/>
</dbReference>
<dbReference type="PANTHER" id="PTHR43537:SF5">
    <property type="entry name" value="UXU OPERON TRANSCRIPTIONAL REGULATOR"/>
    <property type="match status" value="1"/>
</dbReference>
<keyword evidence="6" id="KW-1185">Reference proteome</keyword>
<keyword evidence="5" id="KW-0614">Plasmid</keyword>
<feature type="domain" description="HTH gntR-type" evidence="4">
    <location>
        <begin position="31"/>
        <end position="99"/>
    </location>
</feature>
<dbReference type="KEGG" id="rad:CO657_25730"/>
<keyword evidence="1" id="KW-0805">Transcription regulation</keyword>
<evidence type="ECO:0000256" key="3">
    <source>
        <dbReference type="ARBA" id="ARBA00023163"/>
    </source>
</evidence>
<accession>A0AAE5WRV2</accession>
<protein>
    <submittedName>
        <fullName evidence="5">FadR family transcriptional regulator</fullName>
    </submittedName>
</protein>
<proteinExistence type="predicted"/>
<name>A0AAE5WRV2_9HYPH</name>
<evidence type="ECO:0000256" key="1">
    <source>
        <dbReference type="ARBA" id="ARBA00023015"/>
    </source>
</evidence>
<sequence>MARVEDQAQGTERGVNDAGLVLVSREESPPEKLSDVVYDGIVGLIARGDLILNSRLPTETELATRFVVSRPVVREALGRLREDGVIISRQGSGSYVKRQPDMAVLQFAQVGSLADVQRCFEFRAGHEAAAAALAAEKWQEEDLERLRVTLDLLERCLRTGAVGIEEDRHFHEAVARATRNHYYISLQLSLAANIATGINITRQLSLLGTSERLRAVQAEHDAIFEAIRQRDQQGARLAMQRHILNARQRMFEGL</sequence>
<evidence type="ECO:0000313" key="5">
    <source>
        <dbReference type="EMBL" id="QAS81325.1"/>
    </source>
</evidence>
<dbReference type="SUPFAM" id="SSF48008">
    <property type="entry name" value="GntR ligand-binding domain-like"/>
    <property type="match status" value="1"/>
</dbReference>
<geneLocation type="plasmid" evidence="6">
    <name>prapfh23b</name>
</geneLocation>
<dbReference type="GO" id="GO:0003677">
    <property type="term" value="F:DNA binding"/>
    <property type="evidence" value="ECO:0007669"/>
    <property type="project" value="UniProtKB-KW"/>
</dbReference>
<dbReference type="SMART" id="SM00345">
    <property type="entry name" value="HTH_GNTR"/>
    <property type="match status" value="1"/>
</dbReference>
<gene>
    <name evidence="5" type="ORF">CO657_25730</name>
</gene>
<dbReference type="InterPro" id="IPR036390">
    <property type="entry name" value="WH_DNA-bd_sf"/>
</dbReference>
<dbReference type="SMART" id="SM00895">
    <property type="entry name" value="FCD"/>
    <property type="match status" value="1"/>
</dbReference>
<evidence type="ECO:0000259" key="4">
    <source>
        <dbReference type="PROSITE" id="PS50949"/>
    </source>
</evidence>
<dbReference type="GO" id="GO:0003700">
    <property type="term" value="F:DNA-binding transcription factor activity"/>
    <property type="evidence" value="ECO:0007669"/>
    <property type="project" value="InterPro"/>
</dbReference>
<evidence type="ECO:0000256" key="2">
    <source>
        <dbReference type="ARBA" id="ARBA00023125"/>
    </source>
</evidence>
<dbReference type="PRINTS" id="PR00035">
    <property type="entry name" value="HTHGNTR"/>
</dbReference>
<evidence type="ECO:0000313" key="6">
    <source>
        <dbReference type="Proteomes" id="UP000220927"/>
    </source>
</evidence>
<keyword evidence="2" id="KW-0238">DNA-binding</keyword>
<dbReference type="Pfam" id="PF00392">
    <property type="entry name" value="GntR"/>
    <property type="match status" value="1"/>
</dbReference>
<keyword evidence="3" id="KW-0804">Transcription</keyword>
<reference evidence="5 6" key="1">
    <citation type="submission" date="2019-01" db="EMBL/GenBank/DDBJ databases">
        <title>Genomic insights into the origins and evolution of symbiotic genes in the Phaseolus vulgaris microsymbionts.</title>
        <authorList>
            <person name="Tong W."/>
        </authorList>
    </citation>
    <scope>NUCLEOTIDE SEQUENCE [LARGE SCALE GENOMIC DNA]</scope>
    <source>
        <strain evidence="5 6">FH23</strain>
        <plasmid evidence="6">prapfh23b</plasmid>
    </source>
</reference>
<dbReference type="PROSITE" id="PS50949">
    <property type="entry name" value="HTH_GNTR"/>
    <property type="match status" value="1"/>
</dbReference>